<evidence type="ECO:0000256" key="1">
    <source>
        <dbReference type="ARBA" id="ARBA00022679"/>
    </source>
</evidence>
<comment type="caution">
    <text evidence="4">The sequence shown here is derived from an EMBL/GenBank/DDBJ whole genome shotgun (WGS) entry which is preliminary data.</text>
</comment>
<reference evidence="4 5" key="2">
    <citation type="submission" date="2018-03" db="EMBL/GenBank/DDBJ databases">
        <title>The ancient ancestry and fast evolution of plastids.</title>
        <authorList>
            <person name="Moore K.R."/>
            <person name="Magnabosco C."/>
            <person name="Momper L."/>
            <person name="Gold D.A."/>
            <person name="Bosak T."/>
            <person name="Fournier G.P."/>
        </authorList>
    </citation>
    <scope>NUCLEOTIDE SEQUENCE [LARGE SCALE GENOMIC DNA]</scope>
    <source>
        <strain evidence="4 5">ULC18</strain>
    </source>
</reference>
<evidence type="ECO:0000256" key="2">
    <source>
        <dbReference type="ARBA" id="ARBA00023315"/>
    </source>
</evidence>
<proteinExistence type="predicted"/>
<dbReference type="OrthoDB" id="510731at2"/>
<dbReference type="GO" id="GO:0016747">
    <property type="term" value="F:acyltransferase activity, transferring groups other than amino-acyl groups"/>
    <property type="evidence" value="ECO:0007669"/>
    <property type="project" value="InterPro"/>
</dbReference>
<dbReference type="SUPFAM" id="SSF55729">
    <property type="entry name" value="Acyl-CoA N-acyltransferases (Nat)"/>
    <property type="match status" value="1"/>
</dbReference>
<dbReference type="InterPro" id="IPR050832">
    <property type="entry name" value="Bact_Acetyltransf"/>
</dbReference>
<dbReference type="InterPro" id="IPR000182">
    <property type="entry name" value="GNAT_dom"/>
</dbReference>
<organism evidence="4 5">
    <name type="scientific">Stenomitos frigidus ULC18</name>
    <dbReference type="NCBI Taxonomy" id="2107698"/>
    <lineage>
        <taxon>Bacteria</taxon>
        <taxon>Bacillati</taxon>
        <taxon>Cyanobacteriota</taxon>
        <taxon>Cyanophyceae</taxon>
        <taxon>Leptolyngbyales</taxon>
        <taxon>Leptolyngbyaceae</taxon>
        <taxon>Stenomitos</taxon>
    </lineage>
</organism>
<protein>
    <submittedName>
        <fullName evidence="4">GNAT family N-acetyltransferase</fullName>
    </submittedName>
</protein>
<dbReference type="CDD" id="cd04301">
    <property type="entry name" value="NAT_SF"/>
    <property type="match status" value="1"/>
</dbReference>
<gene>
    <name evidence="4" type="ORF">C7B82_19635</name>
</gene>
<sequence>MVADLTLKLRSGLPADAYACGEICYEAFTTISEYHRFPTDLPSADIAHKMMVMLFSRPDVFSVVAEVAGQIVGSNFLWEESAIAGVGPLSVAPSIQNVTVGRRLMEAVLERAKQQQFTSVRLVQAAFHNRSLALYTKLGFDVQEPLANLQGTPLGIKLPGYPVRPATFDDLEACNRLCQKIHGFDRGRELHHAIQQGKATVVEHDDATGGRLHQRITGYATVIGFFGHAVCESNEDLKALIGAAQAFEGSGFLVPTRNSQLFRWCLQQGLRVVQPMTLMSAGLYHQPTGVFLPSILF</sequence>
<evidence type="ECO:0000313" key="5">
    <source>
        <dbReference type="Proteomes" id="UP000239576"/>
    </source>
</evidence>
<name>A0A2T1E175_9CYAN</name>
<accession>A0A2T1E175</accession>
<evidence type="ECO:0000313" key="4">
    <source>
        <dbReference type="EMBL" id="PSB26506.1"/>
    </source>
</evidence>
<feature type="domain" description="N-acetyltransferase" evidence="3">
    <location>
        <begin position="7"/>
        <end position="159"/>
    </location>
</feature>
<dbReference type="PANTHER" id="PTHR43877">
    <property type="entry name" value="AMINOALKYLPHOSPHONATE N-ACETYLTRANSFERASE-RELATED-RELATED"/>
    <property type="match status" value="1"/>
</dbReference>
<reference evidence="5" key="1">
    <citation type="submission" date="2018-02" db="EMBL/GenBank/DDBJ databases">
        <authorList>
            <person name="Moore K."/>
            <person name="Momper L."/>
        </authorList>
    </citation>
    <scope>NUCLEOTIDE SEQUENCE [LARGE SCALE GENOMIC DNA]</scope>
    <source>
        <strain evidence="5">ULC18</strain>
    </source>
</reference>
<keyword evidence="2" id="KW-0012">Acyltransferase</keyword>
<dbReference type="Pfam" id="PF00583">
    <property type="entry name" value="Acetyltransf_1"/>
    <property type="match status" value="1"/>
</dbReference>
<dbReference type="PROSITE" id="PS51186">
    <property type="entry name" value="GNAT"/>
    <property type="match status" value="1"/>
</dbReference>
<keyword evidence="1 4" id="KW-0808">Transferase</keyword>
<dbReference type="AlphaFoldDB" id="A0A2T1E175"/>
<dbReference type="Proteomes" id="UP000239576">
    <property type="component" value="Unassembled WGS sequence"/>
</dbReference>
<evidence type="ECO:0000259" key="3">
    <source>
        <dbReference type="PROSITE" id="PS51186"/>
    </source>
</evidence>
<dbReference type="Gene3D" id="3.40.630.30">
    <property type="match status" value="1"/>
</dbReference>
<dbReference type="EMBL" id="PVWK01000105">
    <property type="protein sequence ID" value="PSB26506.1"/>
    <property type="molecule type" value="Genomic_DNA"/>
</dbReference>
<dbReference type="InterPro" id="IPR016181">
    <property type="entry name" value="Acyl_CoA_acyltransferase"/>
</dbReference>
<keyword evidence="5" id="KW-1185">Reference proteome</keyword>